<evidence type="ECO:0000256" key="1">
    <source>
        <dbReference type="ARBA" id="ARBA00004906"/>
    </source>
</evidence>
<gene>
    <name evidence="2" type="ORF">U9M48_002062</name>
</gene>
<dbReference type="InterPro" id="IPR019734">
    <property type="entry name" value="TPR_rpt"/>
</dbReference>
<evidence type="ECO:0000313" key="3">
    <source>
        <dbReference type="Proteomes" id="UP001341281"/>
    </source>
</evidence>
<dbReference type="SUPFAM" id="SSF54695">
    <property type="entry name" value="POZ domain"/>
    <property type="match status" value="1"/>
</dbReference>
<keyword evidence="3" id="KW-1185">Reference proteome</keyword>
<dbReference type="SUPFAM" id="SSF48452">
    <property type="entry name" value="TPR-like"/>
    <property type="match status" value="2"/>
</dbReference>
<dbReference type="Gene3D" id="1.25.40.10">
    <property type="entry name" value="Tetratricopeptide repeat domain"/>
    <property type="match status" value="3"/>
</dbReference>
<accession>A0AAQ3PGL2</accession>
<dbReference type="Proteomes" id="UP001341281">
    <property type="component" value="Chromosome 01"/>
</dbReference>
<evidence type="ECO:0008006" key="4">
    <source>
        <dbReference type="Google" id="ProtNLM"/>
    </source>
</evidence>
<name>A0AAQ3PGL2_PASNO</name>
<dbReference type="Gene3D" id="3.30.710.10">
    <property type="entry name" value="Potassium Channel Kv1.1, Chain A"/>
    <property type="match status" value="1"/>
</dbReference>
<dbReference type="GO" id="GO:0010105">
    <property type="term" value="P:negative regulation of ethylene-activated signaling pathway"/>
    <property type="evidence" value="ECO:0007669"/>
    <property type="project" value="InterPro"/>
</dbReference>
<dbReference type="InterPro" id="IPR011333">
    <property type="entry name" value="SKP1/BTB/POZ_sf"/>
</dbReference>
<reference evidence="2 3" key="1">
    <citation type="submission" date="2024-02" db="EMBL/GenBank/DDBJ databases">
        <title>High-quality chromosome-scale genome assembly of Pensacola bahiagrass (Paspalum notatum Flugge var. saurae).</title>
        <authorList>
            <person name="Vega J.M."/>
            <person name="Podio M."/>
            <person name="Orjuela J."/>
            <person name="Siena L.A."/>
            <person name="Pessino S.C."/>
            <person name="Combes M.C."/>
            <person name="Mariac C."/>
            <person name="Albertini E."/>
            <person name="Pupilli F."/>
            <person name="Ortiz J.P.A."/>
            <person name="Leblanc O."/>
        </authorList>
    </citation>
    <scope>NUCLEOTIDE SEQUENCE [LARGE SCALE GENOMIC DNA]</scope>
    <source>
        <strain evidence="2">R1</strain>
        <tissue evidence="2">Leaf</tissue>
    </source>
</reference>
<proteinExistence type="predicted"/>
<protein>
    <recommendedName>
        <fullName evidence="4">ETO1-like protein 1</fullName>
    </recommendedName>
</protein>
<dbReference type="AlphaFoldDB" id="A0AAQ3PGL2"/>
<dbReference type="InterPro" id="IPR044631">
    <property type="entry name" value="ETO1-like"/>
</dbReference>
<dbReference type="SMART" id="SM00028">
    <property type="entry name" value="TPR"/>
    <property type="match status" value="4"/>
</dbReference>
<comment type="pathway">
    <text evidence="1">Protein modification; protein ubiquitination.</text>
</comment>
<dbReference type="PANTHER" id="PTHR44203">
    <property type="entry name" value="ETO1-RELATED"/>
    <property type="match status" value="1"/>
</dbReference>
<sequence length="906" mass="102018">MRKLFFSESACKETKLHSSATHSSWLPLDRGKLSKFSGHAAAGSSIESLMKMPEPAVLPHFKPADYVDILAQIHEELESCPPDERSCLYLLQFQVFRGLGEAKLSRRSLQSAWEKASTIHEKLIFGAWLKYEKRGEEAISDLLGSCGKCSQEFRLLDFVSQVATGSHAMSYDDESDEFRGSAVVHFRIRDDMIACDRRKLAALSTPLYAMLNGGFRESYLEVIDMSRNGISPIGMRAISKFSLSGRLPYLSADVILEMLDFANKFCCKGLKDACERKLASFVSSRQDAIDFMECALELGCSILAASCLQVLLNELPDCLNDEQVVRIFSSANKAQRLTMVGNASFSLYCLLSEVSMNTNPTSDVTVSFLEKLVESASDSRQKQLALHQLACMRFRRKDYTEAERLFNAAFSAGHLYSVVGLARLASLRGNKHFALKLLDCVMSSRWPLGWMYQERALYLDGEYKLENLNKATELDPTLTYPYMFRAASLMKRQSVEAALMEINRILGFKLVLECLELRFCCYLALEDYRAALCDVQAILTLAPDYRMIGGRVAAKQLRILVLENVEQWTAADCWMQLYDRWSSVDDIGSLSVIYQMLESDTAKGVLYFRQSLLLLRLNCPEAAMRSLQLAREHAASDHEKLVYEGWILYDTGHCEEGLQKAEASIAIQRSFEAFFLKAYALADSSLDPSTSATVVSLLEDALRCPSDRLRKGQVTLSMSMALPLFKMAVLALNNLGSVYVDCGKLDLAAECYINALKIGHTRAHQGLARVHFLRNNRSGAYDEMTKLIEKARNNASAYEKRSEYCDRELTKADLQMVTKLDPLRVYPYRYRAAVLMDNHKEKEAIAELTKAIAFKADLNLLHLRAAFHEHIGDISSALRDCRAALSVDPNHQEMLELHHRVNSQEP</sequence>
<evidence type="ECO:0000313" key="2">
    <source>
        <dbReference type="EMBL" id="WVZ50849.1"/>
    </source>
</evidence>
<dbReference type="EMBL" id="CP144745">
    <property type="protein sequence ID" value="WVZ50849.1"/>
    <property type="molecule type" value="Genomic_DNA"/>
</dbReference>
<organism evidence="2 3">
    <name type="scientific">Paspalum notatum var. saurae</name>
    <dbReference type="NCBI Taxonomy" id="547442"/>
    <lineage>
        <taxon>Eukaryota</taxon>
        <taxon>Viridiplantae</taxon>
        <taxon>Streptophyta</taxon>
        <taxon>Embryophyta</taxon>
        <taxon>Tracheophyta</taxon>
        <taxon>Spermatophyta</taxon>
        <taxon>Magnoliopsida</taxon>
        <taxon>Liliopsida</taxon>
        <taxon>Poales</taxon>
        <taxon>Poaceae</taxon>
        <taxon>PACMAD clade</taxon>
        <taxon>Panicoideae</taxon>
        <taxon>Andropogonodae</taxon>
        <taxon>Paspaleae</taxon>
        <taxon>Paspalinae</taxon>
        <taxon>Paspalum</taxon>
    </lineage>
</organism>
<dbReference type="InterPro" id="IPR011990">
    <property type="entry name" value="TPR-like_helical_dom_sf"/>
</dbReference>
<dbReference type="PANTHER" id="PTHR44203:SF11">
    <property type="entry name" value="OS11G0585900 PROTEIN"/>
    <property type="match status" value="1"/>
</dbReference>